<keyword evidence="7" id="KW-0862">Zinc</keyword>
<evidence type="ECO:0000256" key="5">
    <source>
        <dbReference type="ARBA" id="ARBA00022771"/>
    </source>
</evidence>
<dbReference type="GO" id="GO:0061630">
    <property type="term" value="F:ubiquitin protein ligase activity"/>
    <property type="evidence" value="ECO:0007669"/>
    <property type="project" value="UniProtKB-EC"/>
</dbReference>
<keyword evidence="6" id="KW-0833">Ubl conjugation pathway</keyword>
<evidence type="ECO:0000259" key="10">
    <source>
        <dbReference type="PROSITE" id="PS50089"/>
    </source>
</evidence>
<feature type="region of interest" description="Disordered" evidence="9">
    <location>
        <begin position="563"/>
        <end position="821"/>
    </location>
</feature>
<dbReference type="Gene3D" id="3.30.40.10">
    <property type="entry name" value="Zinc/RING finger domain, C3HC4 (zinc finger)"/>
    <property type="match status" value="1"/>
</dbReference>
<comment type="caution">
    <text evidence="11">The sequence shown here is derived from an EMBL/GenBank/DDBJ whole genome shotgun (WGS) entry which is preliminary data.</text>
</comment>
<dbReference type="EC" id="2.3.2.27" evidence="2"/>
<protein>
    <recommendedName>
        <fullName evidence="2">RING-type E3 ubiquitin transferase</fullName>
        <ecNumber evidence="2">2.3.2.27</ecNumber>
    </recommendedName>
</protein>
<reference evidence="11" key="1">
    <citation type="submission" date="2020-03" db="EMBL/GenBank/DDBJ databases">
        <title>Site-based positive gene gene selection in Geosmithia morbida across the United States reveals a broad range of putative effectors and factors for local host and environmental adapation.</title>
        <authorList>
            <person name="Onufrak A."/>
            <person name="Murdoch R.W."/>
            <person name="Gazis R."/>
            <person name="Huff M."/>
            <person name="Staton M."/>
            <person name="Klingeman W."/>
            <person name="Hadziabdic D."/>
        </authorList>
    </citation>
    <scope>NUCLEOTIDE SEQUENCE</scope>
    <source>
        <strain evidence="11">1262</strain>
    </source>
</reference>
<feature type="compositionally biased region" description="Basic and acidic residues" evidence="9">
    <location>
        <begin position="306"/>
        <end position="342"/>
    </location>
</feature>
<dbReference type="GO" id="GO:0008270">
    <property type="term" value="F:zinc ion binding"/>
    <property type="evidence" value="ECO:0007669"/>
    <property type="project" value="UniProtKB-KW"/>
</dbReference>
<dbReference type="GeneID" id="55970336"/>
<dbReference type="SUPFAM" id="SSF57850">
    <property type="entry name" value="RING/U-box"/>
    <property type="match status" value="1"/>
</dbReference>
<dbReference type="InterPro" id="IPR001841">
    <property type="entry name" value="Znf_RING"/>
</dbReference>
<feature type="compositionally biased region" description="Gly residues" evidence="9">
    <location>
        <begin position="650"/>
        <end position="664"/>
    </location>
</feature>
<dbReference type="PANTHER" id="PTHR45969:SF69">
    <property type="entry name" value="FINGER DOMAIN PROTEIN, PUTATIVE (AFU_ORTHOLOGUE AFUA_3G12190)-RELATED"/>
    <property type="match status" value="1"/>
</dbReference>
<evidence type="ECO:0000256" key="6">
    <source>
        <dbReference type="ARBA" id="ARBA00022786"/>
    </source>
</evidence>
<dbReference type="AlphaFoldDB" id="A0A9P5D2N3"/>
<dbReference type="CDD" id="cd16454">
    <property type="entry name" value="RING-H2_PA-TM-RING"/>
    <property type="match status" value="1"/>
</dbReference>
<evidence type="ECO:0000313" key="12">
    <source>
        <dbReference type="Proteomes" id="UP000749293"/>
    </source>
</evidence>
<evidence type="ECO:0000256" key="1">
    <source>
        <dbReference type="ARBA" id="ARBA00000900"/>
    </source>
</evidence>
<organism evidence="11 12">
    <name type="scientific">Geosmithia morbida</name>
    <dbReference type="NCBI Taxonomy" id="1094350"/>
    <lineage>
        <taxon>Eukaryota</taxon>
        <taxon>Fungi</taxon>
        <taxon>Dikarya</taxon>
        <taxon>Ascomycota</taxon>
        <taxon>Pezizomycotina</taxon>
        <taxon>Sordariomycetes</taxon>
        <taxon>Hypocreomycetidae</taxon>
        <taxon>Hypocreales</taxon>
        <taxon>Bionectriaceae</taxon>
        <taxon>Geosmithia</taxon>
    </lineage>
</organism>
<evidence type="ECO:0000256" key="8">
    <source>
        <dbReference type="PROSITE-ProRule" id="PRU00175"/>
    </source>
</evidence>
<feature type="region of interest" description="Disordered" evidence="9">
    <location>
        <begin position="292"/>
        <end position="402"/>
    </location>
</feature>
<dbReference type="PROSITE" id="PS50089">
    <property type="entry name" value="ZF_RING_2"/>
    <property type="match status" value="1"/>
</dbReference>
<evidence type="ECO:0000256" key="4">
    <source>
        <dbReference type="ARBA" id="ARBA00022723"/>
    </source>
</evidence>
<dbReference type="RefSeq" id="XP_035323920.1">
    <property type="nucleotide sequence ID" value="XM_035466083.1"/>
</dbReference>
<feature type="compositionally biased region" description="Polar residues" evidence="9">
    <location>
        <begin position="715"/>
        <end position="726"/>
    </location>
</feature>
<comment type="catalytic activity">
    <reaction evidence="1">
        <text>S-ubiquitinyl-[E2 ubiquitin-conjugating enzyme]-L-cysteine + [acceptor protein]-L-lysine = [E2 ubiquitin-conjugating enzyme]-L-cysteine + N(6)-ubiquitinyl-[acceptor protein]-L-lysine.</text>
        <dbReference type="EC" id="2.3.2.27"/>
    </reaction>
</comment>
<evidence type="ECO:0000256" key="9">
    <source>
        <dbReference type="SAM" id="MobiDB-lite"/>
    </source>
</evidence>
<sequence length="821" mass="89104">MGGGGKIPYPKHVWSPSGGWYSQPSNWKGNTIVAGAVMAAIVAVTWKFSADRETFARKPEPGEREREREMLTTFTLQLDKAIERVRRRGKIYGGQELESMVIGLLSPVVYPVIAENHRQPSPTVAFRAIRLAGLAVGVGLSALSAYHRGREHRRPMADFGFLDATGGREVVYCHACRHEWYRDQHGIVCPHCDGDITEIIDPENDPRELNGRGHNHSSSASSDRMPTRGYYDDDSDPGEADIEEQLSDAADQGFAFNRDTRHAHDHRHHDPDVDPVIHRFIDMVNGFGTAHDPRAQPGLHTHHIHRPDNRQHQDHEHGHWFDDDHHHDHGGNHPDHGPDHGHNTGMPSPMPDFNSTARDHFAGPRIHRTTIRNGPFGGTASITIFSGSMRPRDGPPAMEGGGSDPFQEIFSSIFRDIGPPPAGDGQTPAGGPGRPQGFARSLQDLLGLLNPANAVAGDAVYSQEALDRIISNLMEVNPQSNAAPPATEDALQKMVRKPVDAEMLGADDKTECSICIDEMKLGDIAMFLPCKHWFHEKCVVLWLKEHNTCPICRTPIEINERSGSANNNGGNPNGQQQPGGSSSNSNSSSGSSSSSNTNNNNNNTGNAAPSSSSMPPGFLSSYPFGSDSRSGRSSPGPSLWFTTRRFDTTGSGGGSGSDGGGGSAIGSYYYRQNARPPSQRHSRLNEALRSVSSMQEREREREREREQGSSSSVSYDTSRLQRRNSMSPTSRRTTSDLSSRMRERSPSQSSGRWAESDRCDAGMPSSSGLGGATSSLSRRQSPGGGGTGPLSWLRGRLGGSGSGSGSGDSGYSPRDEDDRRS</sequence>
<feature type="compositionally biased region" description="Gly residues" evidence="9">
    <location>
        <begin position="796"/>
        <end position="808"/>
    </location>
</feature>
<feature type="compositionally biased region" description="Basic and acidic residues" evidence="9">
    <location>
        <begin position="695"/>
        <end position="707"/>
    </location>
</feature>
<evidence type="ECO:0000256" key="7">
    <source>
        <dbReference type="ARBA" id="ARBA00022833"/>
    </source>
</evidence>
<keyword evidence="4" id="KW-0479">Metal-binding</keyword>
<feature type="region of interest" description="Disordered" evidence="9">
    <location>
        <begin position="200"/>
        <end position="240"/>
    </location>
</feature>
<accession>A0A9P5D2N3</accession>
<keyword evidence="12" id="KW-1185">Reference proteome</keyword>
<keyword evidence="5 8" id="KW-0863">Zinc-finger</keyword>
<dbReference type="EMBL" id="JAANYQ010000003">
    <property type="protein sequence ID" value="KAF4125268.1"/>
    <property type="molecule type" value="Genomic_DNA"/>
</dbReference>
<dbReference type="FunFam" id="3.30.40.10:FF:000127">
    <property type="entry name" value="E3 ubiquitin-protein ligase RNF181"/>
    <property type="match status" value="1"/>
</dbReference>
<evidence type="ECO:0000256" key="3">
    <source>
        <dbReference type="ARBA" id="ARBA00022679"/>
    </source>
</evidence>
<evidence type="ECO:0000256" key="2">
    <source>
        <dbReference type="ARBA" id="ARBA00012483"/>
    </source>
</evidence>
<dbReference type="Proteomes" id="UP000749293">
    <property type="component" value="Unassembled WGS sequence"/>
</dbReference>
<feature type="domain" description="RING-type" evidence="10">
    <location>
        <begin position="512"/>
        <end position="553"/>
    </location>
</feature>
<gene>
    <name evidence="11" type="ORF">GMORB2_4108</name>
</gene>
<dbReference type="InterPro" id="IPR013083">
    <property type="entry name" value="Znf_RING/FYVE/PHD"/>
</dbReference>
<feature type="compositionally biased region" description="Low complexity" evidence="9">
    <location>
        <begin position="563"/>
        <end position="638"/>
    </location>
</feature>
<evidence type="ECO:0000313" key="11">
    <source>
        <dbReference type="EMBL" id="KAF4125268.1"/>
    </source>
</evidence>
<dbReference type="GO" id="GO:0016567">
    <property type="term" value="P:protein ubiquitination"/>
    <property type="evidence" value="ECO:0007669"/>
    <property type="project" value="UniProtKB-ARBA"/>
</dbReference>
<feature type="region of interest" description="Disordered" evidence="9">
    <location>
        <begin position="417"/>
        <end position="436"/>
    </location>
</feature>
<dbReference type="OrthoDB" id="8062037at2759"/>
<keyword evidence="3" id="KW-0808">Transferase</keyword>
<dbReference type="PANTHER" id="PTHR45969">
    <property type="entry name" value="RING ZINC FINGER PROTEIN-RELATED"/>
    <property type="match status" value="1"/>
</dbReference>
<feature type="compositionally biased region" description="Low complexity" evidence="9">
    <location>
        <begin position="727"/>
        <end position="738"/>
    </location>
</feature>
<dbReference type="SMART" id="SM00184">
    <property type="entry name" value="RING"/>
    <property type="match status" value="1"/>
</dbReference>
<dbReference type="Pfam" id="PF13639">
    <property type="entry name" value="zf-RING_2"/>
    <property type="match status" value="1"/>
</dbReference>
<name>A0A9P5D2N3_9HYPO</name>
<proteinExistence type="predicted"/>